<dbReference type="AlphaFoldDB" id="A0AAW0Z5G9"/>
<proteinExistence type="predicted"/>
<dbReference type="KEGG" id="kne:92177271"/>
<dbReference type="RefSeq" id="XP_066805693.1">
    <property type="nucleotide sequence ID" value="XM_066943151.1"/>
</dbReference>
<evidence type="ECO:0008006" key="3">
    <source>
        <dbReference type="Google" id="ProtNLM"/>
    </source>
</evidence>
<dbReference type="Proteomes" id="UP001388673">
    <property type="component" value="Unassembled WGS sequence"/>
</dbReference>
<organism evidence="1 2">
    <name type="scientific">Kwoniella newhampshirensis</name>
    <dbReference type="NCBI Taxonomy" id="1651941"/>
    <lineage>
        <taxon>Eukaryota</taxon>
        <taxon>Fungi</taxon>
        <taxon>Dikarya</taxon>
        <taxon>Basidiomycota</taxon>
        <taxon>Agaricomycotina</taxon>
        <taxon>Tremellomycetes</taxon>
        <taxon>Tremellales</taxon>
        <taxon>Cryptococcaceae</taxon>
        <taxon>Kwoniella</taxon>
    </lineage>
</organism>
<comment type="caution">
    <text evidence="1">The sequence shown here is derived from an EMBL/GenBank/DDBJ whole genome shotgun (WGS) entry which is preliminary data.</text>
</comment>
<evidence type="ECO:0000313" key="1">
    <source>
        <dbReference type="EMBL" id="KAK8869447.1"/>
    </source>
</evidence>
<accession>A0AAW0Z5G9</accession>
<reference evidence="1 2" key="1">
    <citation type="journal article" date="2024" name="bioRxiv">
        <title>Comparative genomics of Cryptococcus and Kwoniella reveals pathogenesis evolution and contrasting karyotype dynamics via intercentromeric recombination or chromosome fusion.</title>
        <authorList>
            <person name="Coelho M.A."/>
            <person name="David-Palma M."/>
            <person name="Shea T."/>
            <person name="Bowers K."/>
            <person name="McGinley-Smith S."/>
            <person name="Mohammad A.W."/>
            <person name="Gnirke A."/>
            <person name="Yurkov A.M."/>
            <person name="Nowrousian M."/>
            <person name="Sun S."/>
            <person name="Cuomo C.A."/>
            <person name="Heitman J."/>
        </authorList>
    </citation>
    <scope>NUCLEOTIDE SEQUENCE [LARGE SCALE GENOMIC DNA]</scope>
    <source>
        <strain evidence="1 2">CBS 13917</strain>
    </source>
</reference>
<dbReference type="Gene3D" id="3.30.420.40">
    <property type="match status" value="2"/>
</dbReference>
<dbReference type="InterPro" id="IPR043129">
    <property type="entry name" value="ATPase_NBD"/>
</dbReference>
<sequence>MLQPPEGLYLCVDAGGTKTAAAIANAEGEIVGRGYGGSANMSELGVETSSTEILRAVDQAISSLRLPSGVAANGHTAFIGDKYRCRVHFERIWVGISGCDSPNDVINMTRRLEHSFVDDSPGGPSRHRIHRPGAEPAFFVSLYLRDVREERGHGHLFGDPGSGYHMGLTAIAMAADDHGLGHEREGGLAAVLRKVYRVESTADVPARAHDVPMDLDPVAASNARKLRIASLAPHVLNLSTTCPLAACVLTRVTGALADDIAVLESHAKSKGLSGSGGLVITGGLGTQDRYFQSLLSALNERGVTLGWADRIDDAAGAGAAALSEIR</sequence>
<dbReference type="InterPro" id="IPR052519">
    <property type="entry name" value="Euk-type_GlcNAc_Kinase"/>
</dbReference>
<gene>
    <name evidence="1" type="ORF">IAR55_000011</name>
</gene>
<dbReference type="PANTHER" id="PTHR43190:SF3">
    <property type="entry name" value="N-ACETYL-D-GLUCOSAMINE KINASE"/>
    <property type="match status" value="1"/>
</dbReference>
<dbReference type="PANTHER" id="PTHR43190">
    <property type="entry name" value="N-ACETYL-D-GLUCOSAMINE KINASE"/>
    <property type="match status" value="1"/>
</dbReference>
<keyword evidence="2" id="KW-1185">Reference proteome</keyword>
<protein>
    <recommendedName>
        <fullName evidence="3">ATPase BadF/BadG/BcrA/BcrD type domain-containing protein</fullName>
    </recommendedName>
</protein>
<evidence type="ECO:0000313" key="2">
    <source>
        <dbReference type="Proteomes" id="UP001388673"/>
    </source>
</evidence>
<dbReference type="SUPFAM" id="SSF53067">
    <property type="entry name" value="Actin-like ATPase domain"/>
    <property type="match status" value="2"/>
</dbReference>
<name>A0AAW0Z5G9_9TREE</name>
<dbReference type="EMBL" id="JBCAWK010000001">
    <property type="protein sequence ID" value="KAK8869447.1"/>
    <property type="molecule type" value="Genomic_DNA"/>
</dbReference>
<dbReference type="GeneID" id="92177271"/>